<dbReference type="InterPro" id="IPR029070">
    <property type="entry name" value="Chitinase_insertion_sf"/>
</dbReference>
<gene>
    <name evidence="5" type="ORF">ACJDUH_03980</name>
</gene>
<dbReference type="Gene3D" id="3.20.20.80">
    <property type="entry name" value="Glycosidases"/>
    <property type="match status" value="1"/>
</dbReference>
<dbReference type="PROSITE" id="PS51782">
    <property type="entry name" value="LYSM"/>
    <property type="match status" value="2"/>
</dbReference>
<keyword evidence="6" id="KW-1185">Reference proteome</keyword>
<accession>A0ABW8TP02</accession>
<dbReference type="Proteomes" id="UP001623661">
    <property type="component" value="Unassembled WGS sequence"/>
</dbReference>
<evidence type="ECO:0000256" key="2">
    <source>
        <dbReference type="ARBA" id="ARBA00023295"/>
    </source>
</evidence>
<sequence>MKIHVVSGGDTVYSISKTYNVPVNSIINVNAINPNRNLVIGEALVIPGIKREYTVKPGDSLWSISRKFNVSVDSIADLNKIARPADITPGQVIMIPEFSKNYGYIETNGYVKPSTPEAETKTVSDVGSYLTYVSAFSYQVTENGSLTPMKDEAILNAARIYKIAPIMVITNIKDDAFDTVLVNTILNNEALQQTLINNVLKTLKDKGYYALTIDFEKISPENRQKYNAFLRKVVAALHPQGYLVGTALAPKTYDITEGSWHGAHDYKAHGEIVDFVVLMTYEWGWSGGPPLPVAPINEVRKVLDYAISVIPKKKILMGMPLYGYDWILPYVPGGGYAKAISPLAAVELAAKFGAQIKYDTKAQAPFFNYFNQGREHVVWFDDARSVQAKYRMVSELGLRGVSYWVLGLDFPQNWAVLEDMFKIVKVIK</sequence>
<dbReference type="SUPFAM" id="SSF51445">
    <property type="entry name" value="(Trans)glycosidases"/>
    <property type="match status" value="1"/>
</dbReference>
<dbReference type="SUPFAM" id="SSF54106">
    <property type="entry name" value="LysM domain"/>
    <property type="match status" value="2"/>
</dbReference>
<name>A0ABW8TP02_9CLOT</name>
<dbReference type="PANTHER" id="PTHR46066:SF2">
    <property type="entry name" value="CHITINASE DOMAIN-CONTAINING PROTEIN 1"/>
    <property type="match status" value="1"/>
</dbReference>
<proteinExistence type="predicted"/>
<keyword evidence="2" id="KW-0326">Glycosidase</keyword>
<evidence type="ECO:0000259" key="3">
    <source>
        <dbReference type="PROSITE" id="PS51782"/>
    </source>
</evidence>
<dbReference type="CDD" id="cd00118">
    <property type="entry name" value="LysM"/>
    <property type="match status" value="2"/>
</dbReference>
<keyword evidence="1" id="KW-0378">Hydrolase</keyword>
<protein>
    <submittedName>
        <fullName evidence="5">LysM peptidoglycan-binding domain-containing protein</fullName>
    </submittedName>
</protein>
<dbReference type="SMART" id="SM00636">
    <property type="entry name" value="Glyco_18"/>
    <property type="match status" value="1"/>
</dbReference>
<dbReference type="EMBL" id="JBJHZY010000001">
    <property type="protein sequence ID" value="MFL0267253.1"/>
    <property type="molecule type" value="Genomic_DNA"/>
</dbReference>
<comment type="caution">
    <text evidence="5">The sequence shown here is derived from an EMBL/GenBank/DDBJ whole genome shotgun (WGS) entry which is preliminary data.</text>
</comment>
<organism evidence="5 6">
    <name type="scientific">Candidatus Clostridium radicumherbarum</name>
    <dbReference type="NCBI Taxonomy" id="3381662"/>
    <lineage>
        <taxon>Bacteria</taxon>
        <taxon>Bacillati</taxon>
        <taxon>Bacillota</taxon>
        <taxon>Clostridia</taxon>
        <taxon>Eubacteriales</taxon>
        <taxon>Clostridiaceae</taxon>
        <taxon>Clostridium</taxon>
    </lineage>
</organism>
<feature type="domain" description="LysM" evidence="3">
    <location>
        <begin position="2"/>
        <end position="46"/>
    </location>
</feature>
<dbReference type="SMART" id="SM00257">
    <property type="entry name" value="LysM"/>
    <property type="match status" value="2"/>
</dbReference>
<evidence type="ECO:0000313" key="5">
    <source>
        <dbReference type="EMBL" id="MFL0267253.1"/>
    </source>
</evidence>
<dbReference type="InterPro" id="IPR041704">
    <property type="entry name" value="CFLE_GH18"/>
</dbReference>
<dbReference type="CDD" id="cd02874">
    <property type="entry name" value="GH18_CFLE_spore_hydrolase"/>
    <property type="match status" value="1"/>
</dbReference>
<dbReference type="Pfam" id="PF01476">
    <property type="entry name" value="LysM"/>
    <property type="match status" value="2"/>
</dbReference>
<dbReference type="Gene3D" id="3.10.50.10">
    <property type="match status" value="1"/>
</dbReference>
<dbReference type="Gene3D" id="3.10.350.10">
    <property type="entry name" value="LysM domain"/>
    <property type="match status" value="2"/>
</dbReference>
<dbReference type="InterPro" id="IPR017853">
    <property type="entry name" value="GH"/>
</dbReference>
<evidence type="ECO:0000256" key="1">
    <source>
        <dbReference type="ARBA" id="ARBA00022801"/>
    </source>
</evidence>
<evidence type="ECO:0000313" key="6">
    <source>
        <dbReference type="Proteomes" id="UP001623661"/>
    </source>
</evidence>
<feature type="domain" description="LysM" evidence="3">
    <location>
        <begin position="51"/>
        <end position="95"/>
    </location>
</feature>
<reference evidence="5 6" key="1">
    <citation type="submission" date="2024-11" db="EMBL/GenBank/DDBJ databases">
        <authorList>
            <person name="Heng Y.C."/>
            <person name="Lim A.C.H."/>
            <person name="Lee J.K.Y."/>
            <person name="Kittelmann S."/>
        </authorList>
    </citation>
    <scope>NUCLEOTIDE SEQUENCE [LARGE SCALE GENOMIC DNA]</scope>
    <source>
        <strain evidence="5 6">WILCCON 0202</strain>
    </source>
</reference>
<evidence type="ECO:0000259" key="4">
    <source>
        <dbReference type="PROSITE" id="PS51910"/>
    </source>
</evidence>
<dbReference type="InterPro" id="IPR011583">
    <property type="entry name" value="Chitinase_II/V-like_cat"/>
</dbReference>
<dbReference type="PANTHER" id="PTHR46066">
    <property type="entry name" value="CHITINASE DOMAIN-CONTAINING PROTEIN 1 FAMILY MEMBER"/>
    <property type="match status" value="1"/>
</dbReference>
<dbReference type="InterPro" id="IPR001223">
    <property type="entry name" value="Glyco_hydro18_cat"/>
</dbReference>
<dbReference type="InterPro" id="IPR018392">
    <property type="entry name" value="LysM"/>
</dbReference>
<dbReference type="Pfam" id="PF00704">
    <property type="entry name" value="Glyco_hydro_18"/>
    <property type="match status" value="1"/>
</dbReference>
<feature type="domain" description="GH18" evidence="4">
    <location>
        <begin position="99"/>
        <end position="428"/>
    </location>
</feature>
<dbReference type="PROSITE" id="PS51910">
    <property type="entry name" value="GH18_2"/>
    <property type="match status" value="1"/>
</dbReference>
<dbReference type="InterPro" id="IPR036779">
    <property type="entry name" value="LysM_dom_sf"/>
</dbReference>
<dbReference type="RefSeq" id="WP_406763860.1">
    <property type="nucleotide sequence ID" value="NZ_JBJHZY010000001.1"/>
</dbReference>